<proteinExistence type="inferred from homology"/>
<evidence type="ECO:0000256" key="1">
    <source>
        <dbReference type="ARBA" id="ARBA00001936"/>
    </source>
</evidence>
<keyword evidence="5 7" id="KW-0560">Oxidoreductase</keyword>
<dbReference type="EC" id="1.15.1.1" evidence="3"/>
<evidence type="ECO:0000256" key="2">
    <source>
        <dbReference type="ARBA" id="ARBA00008714"/>
    </source>
</evidence>
<dbReference type="Pfam" id="PF00081">
    <property type="entry name" value="Sod_Fe_N"/>
    <property type="match status" value="1"/>
</dbReference>
<dbReference type="InterPro" id="IPR036324">
    <property type="entry name" value="Mn/Fe_SOD_N_sf"/>
</dbReference>
<dbReference type="PANTHER" id="PTHR43595:SF2">
    <property type="entry name" value="SMALL RIBOSOMAL SUBUNIT PROTEIN MS42"/>
    <property type="match status" value="1"/>
</dbReference>
<dbReference type="GO" id="GO:0004784">
    <property type="term" value="F:superoxide dismutase activity"/>
    <property type="evidence" value="ECO:0007669"/>
    <property type="project" value="UniProtKB-EC"/>
</dbReference>
<evidence type="ECO:0000256" key="3">
    <source>
        <dbReference type="ARBA" id="ARBA00012682"/>
    </source>
</evidence>
<dbReference type="Gene3D" id="1.10.287.990">
    <property type="entry name" value="Fe,Mn superoxide dismutase (SOD) domain"/>
    <property type="match status" value="1"/>
</dbReference>
<evidence type="ECO:0000313" key="8">
    <source>
        <dbReference type="Proteomes" id="UP000254116"/>
    </source>
</evidence>
<evidence type="ECO:0000313" key="7">
    <source>
        <dbReference type="EMBL" id="SUL35828.1"/>
    </source>
</evidence>
<dbReference type="FunFam" id="1.10.287.990:FF:000001">
    <property type="entry name" value="Superoxide dismutase"/>
    <property type="match status" value="1"/>
</dbReference>
<comment type="cofactor">
    <cofactor evidence="1">
        <name>Mn(2+)</name>
        <dbReference type="ChEBI" id="CHEBI:29035"/>
    </cofactor>
</comment>
<gene>
    <name evidence="7" type="primary">sodA_2</name>
    <name evidence="7" type="ORF">NCTC10702_02459</name>
</gene>
<reference evidence="7 8" key="1">
    <citation type="submission" date="2018-06" db="EMBL/GenBank/DDBJ databases">
        <authorList>
            <consortium name="Pathogen Informatics"/>
            <person name="Doyle S."/>
        </authorList>
    </citation>
    <scope>NUCLEOTIDE SEQUENCE [LARGE SCALE GENOMIC DNA]</scope>
    <source>
        <strain evidence="7 8">NCTC10702</strain>
    </source>
</reference>
<dbReference type="AlphaFoldDB" id="A0A380EJQ3"/>
<organism evidence="7 8">
    <name type="scientific">Staphylococcus aureus</name>
    <dbReference type="NCBI Taxonomy" id="1280"/>
    <lineage>
        <taxon>Bacteria</taxon>
        <taxon>Bacillati</taxon>
        <taxon>Bacillota</taxon>
        <taxon>Bacilli</taxon>
        <taxon>Bacillales</taxon>
        <taxon>Staphylococcaceae</taxon>
        <taxon>Staphylococcus</taxon>
    </lineage>
</organism>
<dbReference type="GO" id="GO:0005737">
    <property type="term" value="C:cytoplasm"/>
    <property type="evidence" value="ECO:0007669"/>
    <property type="project" value="TreeGrafter"/>
</dbReference>
<feature type="domain" description="Manganese/iron superoxide dismutase N-terminal" evidence="6">
    <location>
        <begin position="3"/>
        <end position="89"/>
    </location>
</feature>
<sequence>MAFELPKLPYAFDALEPHFDKETMEIHHDRHHNTYVTKLNAAVEGTDLESKSIEEIVANLDSVPANIQTAVRNNGGGHLNHSLFWELLSPNSEEKGTVVEKIKEQWGFFRRI</sequence>
<keyword evidence="4" id="KW-0479">Metal-binding</keyword>
<dbReference type="InterPro" id="IPR019831">
    <property type="entry name" value="Mn/Fe_SOD_N"/>
</dbReference>
<dbReference type="GO" id="GO:0046872">
    <property type="term" value="F:metal ion binding"/>
    <property type="evidence" value="ECO:0007669"/>
    <property type="project" value="UniProtKB-KW"/>
</dbReference>
<name>A0A380EJQ3_STAAU</name>
<evidence type="ECO:0000259" key="6">
    <source>
        <dbReference type="Pfam" id="PF00081"/>
    </source>
</evidence>
<dbReference type="Proteomes" id="UP000254116">
    <property type="component" value="Unassembled WGS sequence"/>
</dbReference>
<dbReference type="PRINTS" id="PR01703">
    <property type="entry name" value="MNSODISMTASE"/>
</dbReference>
<protein>
    <recommendedName>
        <fullName evidence="3">superoxide dismutase</fullName>
        <ecNumber evidence="3">1.15.1.1</ecNumber>
    </recommendedName>
</protein>
<evidence type="ECO:0000256" key="5">
    <source>
        <dbReference type="ARBA" id="ARBA00023002"/>
    </source>
</evidence>
<dbReference type="InterPro" id="IPR001189">
    <property type="entry name" value="Mn/Fe_SOD"/>
</dbReference>
<accession>A0A380EJQ3</accession>
<comment type="similarity">
    <text evidence="2">Belongs to the iron/manganese superoxide dismutase family.</text>
</comment>
<dbReference type="SUPFAM" id="SSF46609">
    <property type="entry name" value="Fe,Mn superoxide dismutase (SOD), N-terminal domain"/>
    <property type="match status" value="1"/>
</dbReference>
<evidence type="ECO:0000256" key="4">
    <source>
        <dbReference type="ARBA" id="ARBA00022723"/>
    </source>
</evidence>
<dbReference type="EMBL" id="UHBY01000003">
    <property type="protein sequence ID" value="SUL35828.1"/>
    <property type="molecule type" value="Genomic_DNA"/>
</dbReference>
<dbReference type="PANTHER" id="PTHR43595">
    <property type="entry name" value="37S RIBOSOMAL PROTEIN S26, MITOCHONDRIAL"/>
    <property type="match status" value="1"/>
</dbReference>